<name>A0A6C0BUX3_9ZZZZ</name>
<organism evidence="2">
    <name type="scientific">viral metagenome</name>
    <dbReference type="NCBI Taxonomy" id="1070528"/>
    <lineage>
        <taxon>unclassified sequences</taxon>
        <taxon>metagenomes</taxon>
        <taxon>organismal metagenomes</taxon>
    </lineage>
</organism>
<protein>
    <recommendedName>
        <fullName evidence="1">Minor capsid protein P8 central region domain-containing protein</fullName>
    </recommendedName>
</protein>
<dbReference type="AlphaFoldDB" id="A0A6C0BUX3"/>
<dbReference type="InterPro" id="IPR043916">
    <property type="entry name" value="P8_CR"/>
</dbReference>
<feature type="domain" description="Minor capsid protein P8 central region" evidence="1">
    <location>
        <begin position="42"/>
        <end position="160"/>
    </location>
</feature>
<accession>A0A6C0BUX3</accession>
<dbReference type="EMBL" id="MN739238">
    <property type="protein sequence ID" value="QHS95043.1"/>
    <property type="molecule type" value="Genomic_DNA"/>
</dbReference>
<reference evidence="2" key="1">
    <citation type="journal article" date="2020" name="Nature">
        <title>Giant virus diversity and host interactions through global metagenomics.</title>
        <authorList>
            <person name="Schulz F."/>
            <person name="Roux S."/>
            <person name="Paez-Espino D."/>
            <person name="Jungbluth S."/>
            <person name="Walsh D.A."/>
            <person name="Denef V.J."/>
            <person name="McMahon K.D."/>
            <person name="Konstantinidis K.T."/>
            <person name="Eloe-Fadrosh E.A."/>
            <person name="Kyrpides N.C."/>
            <person name="Woyke T."/>
        </authorList>
    </citation>
    <scope>NUCLEOTIDE SEQUENCE</scope>
    <source>
        <strain evidence="2">GVMAG-M-3300018428-16</strain>
    </source>
</reference>
<evidence type="ECO:0000259" key="1">
    <source>
        <dbReference type="Pfam" id="PF19065"/>
    </source>
</evidence>
<proteinExistence type="predicted"/>
<evidence type="ECO:0000313" key="2">
    <source>
        <dbReference type="EMBL" id="QHS95043.1"/>
    </source>
</evidence>
<dbReference type="Pfam" id="PF19065">
    <property type="entry name" value="P8_CR"/>
    <property type="match status" value="1"/>
</dbReference>
<sequence length="166" mass="19038">MSNKYLANGRVILKDDQGSKQFELYDKIPTKTDDYVEAMTGNFYDTILSKAFFSAENQNIIQNGIRAGVYKKSNNEFIIAKQNTDSLKIIMRSVFLQNSVNLPTNITGQISALNKIVIDYCVNDIYGEAKSYIKYKHDLTTLVQPLDKPAQNDRDYKHLELWRSPL</sequence>